<dbReference type="HAMAP" id="MF_00503">
    <property type="entry name" value="Ribosomal_bL9"/>
    <property type="match status" value="1"/>
</dbReference>
<dbReference type="InterPro" id="IPR020594">
    <property type="entry name" value="Ribosomal_bL9_bac/chp"/>
</dbReference>
<evidence type="ECO:0000256" key="2">
    <source>
        <dbReference type="ARBA" id="ARBA00022730"/>
    </source>
</evidence>
<dbReference type="EMBL" id="LANX01000001">
    <property type="protein sequence ID" value="KJV69154.1"/>
    <property type="molecule type" value="Genomic_DNA"/>
</dbReference>
<feature type="coiled-coil region" evidence="8">
    <location>
        <begin position="30"/>
        <end position="64"/>
    </location>
</feature>
<dbReference type="InterPro" id="IPR020069">
    <property type="entry name" value="Ribosomal_bL9_C"/>
</dbReference>
<evidence type="ECO:0000256" key="6">
    <source>
        <dbReference type="ARBA" id="ARBA00035292"/>
    </source>
</evidence>
<evidence type="ECO:0000256" key="1">
    <source>
        <dbReference type="ARBA" id="ARBA00010605"/>
    </source>
</evidence>
<evidence type="ECO:0000256" key="5">
    <source>
        <dbReference type="ARBA" id="ARBA00023274"/>
    </source>
</evidence>
<sequence length="188" mass="21026">MLSVILKESVRNLGKAGDVAKVKPGYARYLLAQQKAVRATKENLEALKQRYLLIEEENRKKLAEAQKVKLLLDGKYVAIAKQASDDGKLFGSVTLKDVSNLLCCQGYNFSPKSIFFNGVIKHLGEYIINIELHADLVVPIKLYVVKNEAAIEEIRKLHKEKSKEDQVNVNADINGVDMDAQTNDSKII</sequence>
<dbReference type="OrthoDB" id="9788336at2"/>
<dbReference type="SUPFAM" id="SSF55653">
    <property type="entry name" value="Ribosomal protein L9 C-domain"/>
    <property type="match status" value="1"/>
</dbReference>
<dbReference type="Gene3D" id="3.10.430.100">
    <property type="entry name" value="Ribosomal protein L9, C-terminal domain"/>
    <property type="match status" value="1"/>
</dbReference>
<dbReference type="InterPro" id="IPR009027">
    <property type="entry name" value="Ribosomal_bL9/RNase_H1_N"/>
</dbReference>
<keyword evidence="8" id="KW-0175">Coiled coil</keyword>
<evidence type="ECO:0000256" key="4">
    <source>
        <dbReference type="ARBA" id="ARBA00022980"/>
    </source>
</evidence>
<dbReference type="NCBIfam" id="TIGR00158">
    <property type="entry name" value="L9"/>
    <property type="match status" value="1"/>
</dbReference>
<evidence type="ECO:0000313" key="11">
    <source>
        <dbReference type="EMBL" id="KJV69154.1"/>
    </source>
</evidence>
<reference evidence="11 12" key="1">
    <citation type="submission" date="2015-02" db="EMBL/GenBank/DDBJ databases">
        <title>Genome Sequencing of Rickettsiales.</title>
        <authorList>
            <person name="Daugherty S.C."/>
            <person name="Su Q."/>
            <person name="Abolude K."/>
            <person name="Beier-Sexton M."/>
            <person name="Carlyon J.A."/>
            <person name="Carter R."/>
            <person name="Day N.P."/>
            <person name="Dumler S.J."/>
            <person name="Dyachenko V."/>
            <person name="Godinez A."/>
            <person name="Kurtti T.J."/>
            <person name="Lichay M."/>
            <person name="Mullins K.E."/>
            <person name="Ott S."/>
            <person name="Pappas-Brown V."/>
            <person name="Paris D.H."/>
            <person name="Patel P."/>
            <person name="Richards A.L."/>
            <person name="Sadzewicz L."/>
            <person name="Sears K."/>
            <person name="Seidman D."/>
            <person name="Sengamalay N."/>
            <person name="Stenos J."/>
            <person name="Tallon L.J."/>
            <person name="Vincent G."/>
            <person name="Fraser C.M."/>
            <person name="Munderloh U."/>
            <person name="Dunning-Hotopp J.C."/>
        </authorList>
    </citation>
    <scope>NUCLEOTIDE SEQUENCE [LARGE SCALE GENOMIC DNA]</scope>
    <source>
        <strain evidence="11 12">RAC413</strain>
    </source>
</reference>
<evidence type="ECO:0000259" key="9">
    <source>
        <dbReference type="Pfam" id="PF01281"/>
    </source>
</evidence>
<evidence type="ECO:0000256" key="8">
    <source>
        <dbReference type="SAM" id="Coils"/>
    </source>
</evidence>
<keyword evidence="5 7" id="KW-0687">Ribonucleoprotein</keyword>
<dbReference type="Gene3D" id="3.40.5.10">
    <property type="entry name" value="Ribosomal protein L9, N-terminal domain"/>
    <property type="match status" value="1"/>
</dbReference>
<accession>A0A0F3NQJ4</accession>
<feature type="domain" description="Ribosomal protein L9" evidence="9">
    <location>
        <begin position="3"/>
        <end position="47"/>
    </location>
</feature>
<dbReference type="GO" id="GO:0005840">
    <property type="term" value="C:ribosome"/>
    <property type="evidence" value="ECO:0007669"/>
    <property type="project" value="UniProtKB-KW"/>
</dbReference>
<comment type="function">
    <text evidence="7">Binds to the 23S rRNA.</text>
</comment>
<protein>
    <recommendedName>
        <fullName evidence="6 7">Large ribosomal subunit protein bL9</fullName>
    </recommendedName>
</protein>
<dbReference type="GO" id="GO:0006412">
    <property type="term" value="P:translation"/>
    <property type="evidence" value="ECO:0007669"/>
    <property type="project" value="UniProtKB-UniRule"/>
</dbReference>
<name>A0A0F3NQJ4_9RICK</name>
<dbReference type="SUPFAM" id="SSF55658">
    <property type="entry name" value="L9 N-domain-like"/>
    <property type="match status" value="1"/>
</dbReference>
<dbReference type="GO" id="GO:0003735">
    <property type="term" value="F:structural constituent of ribosome"/>
    <property type="evidence" value="ECO:0007669"/>
    <property type="project" value="InterPro"/>
</dbReference>
<keyword evidence="12" id="KW-1185">Reference proteome</keyword>
<evidence type="ECO:0000256" key="3">
    <source>
        <dbReference type="ARBA" id="ARBA00022884"/>
    </source>
</evidence>
<evidence type="ECO:0000259" key="10">
    <source>
        <dbReference type="Pfam" id="PF03948"/>
    </source>
</evidence>
<keyword evidence="4 7" id="KW-0689">Ribosomal protein</keyword>
<keyword evidence="3 7" id="KW-0694">RNA-binding</keyword>
<dbReference type="InterPro" id="IPR000244">
    <property type="entry name" value="Ribosomal_bL9"/>
</dbReference>
<dbReference type="PATRIC" id="fig|1359163.3.peg.520"/>
<comment type="similarity">
    <text evidence="1 7">Belongs to the bacterial ribosomal protein bL9 family.</text>
</comment>
<comment type="caution">
    <text evidence="11">The sequence shown here is derived from an EMBL/GenBank/DDBJ whole genome shotgun (WGS) entry which is preliminary data.</text>
</comment>
<dbReference type="GO" id="GO:1990904">
    <property type="term" value="C:ribonucleoprotein complex"/>
    <property type="evidence" value="ECO:0007669"/>
    <property type="project" value="UniProtKB-KW"/>
</dbReference>
<dbReference type="GO" id="GO:0019843">
    <property type="term" value="F:rRNA binding"/>
    <property type="evidence" value="ECO:0007669"/>
    <property type="project" value="UniProtKB-UniRule"/>
</dbReference>
<dbReference type="InterPro" id="IPR036791">
    <property type="entry name" value="Ribosomal_bL9_C_sf"/>
</dbReference>
<keyword evidence="2 7" id="KW-0699">rRNA-binding</keyword>
<dbReference type="InterPro" id="IPR020070">
    <property type="entry name" value="Ribosomal_bL9_N"/>
</dbReference>
<evidence type="ECO:0000313" key="12">
    <source>
        <dbReference type="Proteomes" id="UP000033562"/>
    </source>
</evidence>
<dbReference type="Pfam" id="PF03948">
    <property type="entry name" value="Ribosomal_L9_C"/>
    <property type="match status" value="1"/>
</dbReference>
<dbReference type="PANTHER" id="PTHR21368">
    <property type="entry name" value="50S RIBOSOMAL PROTEIN L9"/>
    <property type="match status" value="1"/>
</dbReference>
<gene>
    <name evidence="7 11" type="primary">rplI</name>
    <name evidence="11" type="ORF">NLO413_0531</name>
</gene>
<organism evidence="11 12">
    <name type="scientific">Candidatus Neoehrlichia procyonis str. RAC413</name>
    <dbReference type="NCBI Taxonomy" id="1359163"/>
    <lineage>
        <taxon>Bacteria</taxon>
        <taxon>Pseudomonadati</taxon>
        <taxon>Pseudomonadota</taxon>
        <taxon>Alphaproteobacteria</taxon>
        <taxon>Rickettsiales</taxon>
        <taxon>Anaplasmataceae</taxon>
        <taxon>Candidatus Neoehrlichia</taxon>
    </lineage>
</organism>
<feature type="domain" description="Large ribosomal subunit protein bL9 C-terminal" evidence="10">
    <location>
        <begin position="63"/>
        <end position="145"/>
    </location>
</feature>
<dbReference type="RefSeq" id="WP_045808930.1">
    <property type="nucleotide sequence ID" value="NZ_LANX01000001.1"/>
</dbReference>
<proteinExistence type="inferred from homology"/>
<dbReference type="STRING" id="1359163.NLO413_0531"/>
<dbReference type="InterPro" id="IPR036935">
    <property type="entry name" value="Ribosomal_bL9_N_sf"/>
</dbReference>
<dbReference type="Proteomes" id="UP000033562">
    <property type="component" value="Unassembled WGS sequence"/>
</dbReference>
<evidence type="ECO:0000256" key="7">
    <source>
        <dbReference type="HAMAP-Rule" id="MF_00503"/>
    </source>
</evidence>
<dbReference type="AlphaFoldDB" id="A0A0F3NQJ4"/>
<dbReference type="Pfam" id="PF01281">
    <property type="entry name" value="Ribosomal_L9_N"/>
    <property type="match status" value="1"/>
</dbReference>